<dbReference type="RefSeq" id="WP_190314036.1">
    <property type="nucleotide sequence ID" value="NZ_JBHULO010000006.1"/>
</dbReference>
<reference evidence="1 2" key="1">
    <citation type="submission" date="2020-08" db="EMBL/GenBank/DDBJ databases">
        <title>Sphingobacterium sp. DN00404 isolated from aquaculture water.</title>
        <authorList>
            <person name="Zhang M."/>
        </authorList>
    </citation>
    <scope>NUCLEOTIDE SEQUENCE [LARGE SCALE GENOMIC DNA]</scope>
    <source>
        <strain evidence="1 2">KCTC 42746</strain>
    </source>
</reference>
<dbReference type="Proteomes" id="UP000651112">
    <property type="component" value="Unassembled WGS sequence"/>
</dbReference>
<keyword evidence="2" id="KW-1185">Reference proteome</keyword>
<evidence type="ECO:0000313" key="1">
    <source>
        <dbReference type="EMBL" id="MBD1422294.1"/>
    </source>
</evidence>
<sequence length="68" mass="7817">MRTIRAPIPLYDQVGLVNFHYPSIDGIERVAHGRAKENTSSIESVRLLISFDIRPVSIFMNFLLLKFI</sequence>
<organism evidence="1 2">
    <name type="scientific">Sphingobacterium chuzhouense</name>
    <dbReference type="NCBI Taxonomy" id="1742264"/>
    <lineage>
        <taxon>Bacteria</taxon>
        <taxon>Pseudomonadati</taxon>
        <taxon>Bacteroidota</taxon>
        <taxon>Sphingobacteriia</taxon>
        <taxon>Sphingobacteriales</taxon>
        <taxon>Sphingobacteriaceae</taxon>
        <taxon>Sphingobacterium</taxon>
    </lineage>
</organism>
<comment type="caution">
    <text evidence="1">The sequence shown here is derived from an EMBL/GenBank/DDBJ whole genome shotgun (WGS) entry which is preliminary data.</text>
</comment>
<name>A0ABR7XSY9_9SPHI</name>
<dbReference type="EMBL" id="JACNYL010000003">
    <property type="protein sequence ID" value="MBD1422294.1"/>
    <property type="molecule type" value="Genomic_DNA"/>
</dbReference>
<protein>
    <submittedName>
        <fullName evidence="1">Uncharacterized protein</fullName>
    </submittedName>
</protein>
<gene>
    <name evidence="1" type="ORF">H8B21_12005</name>
</gene>
<proteinExistence type="predicted"/>
<accession>A0ABR7XSY9</accession>
<evidence type="ECO:0000313" key="2">
    <source>
        <dbReference type="Proteomes" id="UP000651112"/>
    </source>
</evidence>